<dbReference type="GO" id="GO:0036009">
    <property type="term" value="F:protein-glutamine N-methyltransferase activity"/>
    <property type="evidence" value="ECO:0000318"/>
    <property type="project" value="GO_Central"/>
</dbReference>
<keyword evidence="3" id="KW-0808">Transferase</keyword>
<evidence type="ECO:0000256" key="6">
    <source>
        <dbReference type="SAM" id="Phobius"/>
    </source>
</evidence>
<evidence type="ECO:0000256" key="2">
    <source>
        <dbReference type="ARBA" id="ARBA00022603"/>
    </source>
</evidence>
<dbReference type="InterPro" id="IPR002052">
    <property type="entry name" value="DNA_methylase_N6_adenine_CS"/>
</dbReference>
<evidence type="ECO:0000256" key="4">
    <source>
        <dbReference type="ARBA" id="ARBA00022691"/>
    </source>
</evidence>
<dbReference type="Pfam" id="PF17827">
    <property type="entry name" value="PrmC_N"/>
    <property type="match status" value="1"/>
</dbReference>
<feature type="transmembrane region" description="Helical" evidence="6">
    <location>
        <begin position="319"/>
        <end position="336"/>
    </location>
</feature>
<sequence>MATSVSRYSTRSTSNLAKNLVSLWTQRLRDAAIPEPRTSTQLIMDYVIRLNQCVRILPIQNGNPELTVQQIQLFNKLCSKRLDRMPVQYIIREWDFRYITLKMQPPVFIPRPETEELVDLINLHEFHHKRENESITFLDICCGSGAIGLSLLCENPQATCIAIDKDPNAISLTELNSQRLNLGSRMIVEHLDVMKTEFHHGFGHDEAVDFIVSNPPYIPSKQLASLQEEIISFESSLALDGGCDGLDIVKQILHFARLCLKDKGKIWLEVDINHPEMIEHYLNTHDTDFTYDATFKDYTNRYYSILHHLCLHMKSFNDIFIATVLILFYVFCRARFCKLEYHKKDKT</sequence>
<dbReference type="PANTHER" id="PTHR18895">
    <property type="entry name" value="HEMK METHYLTRANSFERASE"/>
    <property type="match status" value="1"/>
</dbReference>
<dbReference type="InterPro" id="IPR004556">
    <property type="entry name" value="HemK-like"/>
</dbReference>
<dbReference type="Gene3D" id="1.10.8.10">
    <property type="entry name" value="DNA helicase RuvA subunit, C-terminal domain"/>
    <property type="match status" value="1"/>
</dbReference>
<evidence type="ECO:0000313" key="9">
    <source>
        <dbReference type="EMBL" id="EDV25342.1"/>
    </source>
</evidence>
<keyword evidence="2" id="KW-0489">Methyltransferase</keyword>
<dbReference type="PhylomeDB" id="B3RUJ8"/>
<dbReference type="RefSeq" id="XP_002111375.1">
    <property type="nucleotide sequence ID" value="XM_002111339.1"/>
</dbReference>
<dbReference type="Pfam" id="PF05175">
    <property type="entry name" value="MTS"/>
    <property type="match status" value="1"/>
</dbReference>
<dbReference type="PANTHER" id="PTHR18895:SF74">
    <property type="entry name" value="MTRF1L RELEASE FACTOR GLUTAMINE METHYLTRANSFERASE"/>
    <property type="match status" value="1"/>
</dbReference>
<dbReference type="GO" id="GO:0102559">
    <property type="term" value="F:peptide chain release factor N(5)-glutamine methyltransferase activity"/>
    <property type="evidence" value="ECO:0007669"/>
    <property type="project" value="UniProtKB-EC"/>
</dbReference>
<dbReference type="InParanoid" id="B3RUJ8"/>
<dbReference type="InterPro" id="IPR029063">
    <property type="entry name" value="SAM-dependent_MTases_sf"/>
</dbReference>
<evidence type="ECO:0000259" key="7">
    <source>
        <dbReference type="Pfam" id="PF05175"/>
    </source>
</evidence>
<name>B3RUJ8_TRIAD</name>
<dbReference type="KEGG" id="tad:TRIADDRAFT_24037"/>
<dbReference type="HOGENOM" id="CLU_018398_4_1_1"/>
<keyword evidence="6" id="KW-0472">Membrane</keyword>
<feature type="domain" description="Methyltransferase small" evidence="7">
    <location>
        <begin position="133"/>
        <end position="231"/>
    </location>
</feature>
<evidence type="ECO:0000256" key="3">
    <source>
        <dbReference type="ARBA" id="ARBA00022679"/>
    </source>
</evidence>
<dbReference type="AlphaFoldDB" id="B3RUJ8"/>
<dbReference type="InterPro" id="IPR040758">
    <property type="entry name" value="PrmC_N"/>
</dbReference>
<dbReference type="STRING" id="10228.B3RUJ8"/>
<keyword evidence="10" id="KW-1185">Reference proteome</keyword>
<dbReference type="Gene3D" id="3.40.50.150">
    <property type="entry name" value="Vaccinia Virus protein VP39"/>
    <property type="match status" value="1"/>
</dbReference>
<dbReference type="Proteomes" id="UP000009022">
    <property type="component" value="Unassembled WGS sequence"/>
</dbReference>
<dbReference type="PROSITE" id="PS00092">
    <property type="entry name" value="N6_MTASE"/>
    <property type="match status" value="1"/>
</dbReference>
<proteinExistence type="predicted"/>
<dbReference type="OMA" id="IWLETDT"/>
<organism evidence="9 10">
    <name type="scientific">Trichoplax adhaerens</name>
    <name type="common">Trichoplax reptans</name>
    <dbReference type="NCBI Taxonomy" id="10228"/>
    <lineage>
        <taxon>Eukaryota</taxon>
        <taxon>Metazoa</taxon>
        <taxon>Placozoa</taxon>
        <taxon>Uniplacotomia</taxon>
        <taxon>Trichoplacea</taxon>
        <taxon>Trichoplacidae</taxon>
        <taxon>Trichoplax</taxon>
    </lineage>
</organism>
<dbReference type="EMBL" id="DS985244">
    <property type="protein sequence ID" value="EDV25342.1"/>
    <property type="molecule type" value="Genomic_DNA"/>
</dbReference>
<dbReference type="CDD" id="cd02440">
    <property type="entry name" value="AdoMet_MTases"/>
    <property type="match status" value="1"/>
</dbReference>
<dbReference type="NCBIfam" id="TIGR00536">
    <property type="entry name" value="hemK_fam"/>
    <property type="match status" value="1"/>
</dbReference>
<dbReference type="EC" id="2.1.1.297" evidence="1"/>
<accession>B3RUJ8</accession>
<dbReference type="SUPFAM" id="SSF53335">
    <property type="entry name" value="S-adenosyl-L-methionine-dependent methyltransferases"/>
    <property type="match status" value="1"/>
</dbReference>
<evidence type="ECO:0000256" key="1">
    <source>
        <dbReference type="ARBA" id="ARBA00012771"/>
    </source>
</evidence>
<comment type="catalytic activity">
    <reaction evidence="5">
        <text>L-glutaminyl-[peptide chain release factor] + S-adenosyl-L-methionine = N(5)-methyl-L-glutaminyl-[peptide chain release factor] + S-adenosyl-L-homocysteine + H(+)</text>
        <dbReference type="Rhea" id="RHEA:42896"/>
        <dbReference type="Rhea" id="RHEA-COMP:10271"/>
        <dbReference type="Rhea" id="RHEA-COMP:10272"/>
        <dbReference type="ChEBI" id="CHEBI:15378"/>
        <dbReference type="ChEBI" id="CHEBI:30011"/>
        <dbReference type="ChEBI" id="CHEBI:57856"/>
        <dbReference type="ChEBI" id="CHEBI:59789"/>
        <dbReference type="ChEBI" id="CHEBI:61891"/>
        <dbReference type="EC" id="2.1.1.297"/>
    </reaction>
</comment>
<gene>
    <name evidence="9" type="ORF">TRIADDRAFT_24037</name>
</gene>
<dbReference type="GO" id="GO:0032259">
    <property type="term" value="P:methylation"/>
    <property type="evidence" value="ECO:0007669"/>
    <property type="project" value="UniProtKB-KW"/>
</dbReference>
<evidence type="ECO:0000313" key="10">
    <source>
        <dbReference type="Proteomes" id="UP000009022"/>
    </source>
</evidence>
<evidence type="ECO:0000259" key="8">
    <source>
        <dbReference type="Pfam" id="PF17827"/>
    </source>
</evidence>
<keyword evidence="4" id="KW-0949">S-adenosyl-L-methionine</keyword>
<dbReference type="CTD" id="6753075"/>
<dbReference type="GO" id="GO:0003676">
    <property type="term" value="F:nucleic acid binding"/>
    <property type="evidence" value="ECO:0007669"/>
    <property type="project" value="InterPro"/>
</dbReference>
<protein>
    <recommendedName>
        <fullName evidence="1">peptide chain release factor N(5)-glutamine methyltransferase</fullName>
        <ecNumber evidence="1">2.1.1.297</ecNumber>
    </recommendedName>
</protein>
<dbReference type="OrthoDB" id="269872at2759"/>
<keyword evidence="6" id="KW-1133">Transmembrane helix</keyword>
<dbReference type="FunCoup" id="B3RUJ8">
    <property type="interactions" value="425"/>
</dbReference>
<dbReference type="InterPro" id="IPR050320">
    <property type="entry name" value="N5-glutamine_MTase"/>
</dbReference>
<dbReference type="GeneID" id="6753075"/>
<dbReference type="GO" id="GO:0006415">
    <property type="term" value="P:translational termination"/>
    <property type="evidence" value="ECO:0000318"/>
    <property type="project" value="GO_Central"/>
</dbReference>
<keyword evidence="6" id="KW-0812">Transmembrane</keyword>
<dbReference type="eggNOG" id="KOG2904">
    <property type="taxonomic scope" value="Eukaryota"/>
</dbReference>
<evidence type="ECO:0000256" key="5">
    <source>
        <dbReference type="ARBA" id="ARBA00048391"/>
    </source>
</evidence>
<feature type="domain" description="Release factor glutamine methyltransferase N-terminal" evidence="8">
    <location>
        <begin position="21"/>
        <end position="91"/>
    </location>
</feature>
<reference evidence="9 10" key="1">
    <citation type="journal article" date="2008" name="Nature">
        <title>The Trichoplax genome and the nature of placozoans.</title>
        <authorList>
            <person name="Srivastava M."/>
            <person name="Begovic E."/>
            <person name="Chapman J."/>
            <person name="Putnam N.H."/>
            <person name="Hellsten U."/>
            <person name="Kawashima T."/>
            <person name="Kuo A."/>
            <person name="Mitros T."/>
            <person name="Salamov A."/>
            <person name="Carpenter M.L."/>
            <person name="Signorovitch A.Y."/>
            <person name="Moreno M.A."/>
            <person name="Kamm K."/>
            <person name="Grimwood J."/>
            <person name="Schmutz J."/>
            <person name="Shapiro H."/>
            <person name="Grigoriev I.V."/>
            <person name="Buss L.W."/>
            <person name="Schierwater B."/>
            <person name="Dellaporta S.L."/>
            <person name="Rokhsar D.S."/>
        </authorList>
    </citation>
    <scope>NUCLEOTIDE SEQUENCE [LARGE SCALE GENOMIC DNA]</scope>
    <source>
        <strain evidence="9 10">Grell-BS-1999</strain>
    </source>
</reference>
<dbReference type="InterPro" id="IPR007848">
    <property type="entry name" value="Small_mtfrase_dom"/>
</dbReference>